<keyword evidence="4" id="KW-0804">Transcription</keyword>
<dbReference type="Proteomes" id="UP000233551">
    <property type="component" value="Unassembled WGS sequence"/>
</dbReference>
<evidence type="ECO:0000256" key="4">
    <source>
        <dbReference type="ARBA" id="ARBA00023163"/>
    </source>
</evidence>
<evidence type="ECO:0000256" key="1">
    <source>
        <dbReference type="ARBA" id="ARBA00004123"/>
    </source>
</evidence>
<dbReference type="PROSITE" id="PS50066">
    <property type="entry name" value="MADS_BOX_2"/>
    <property type="match status" value="1"/>
</dbReference>
<evidence type="ECO:0000313" key="7">
    <source>
        <dbReference type="EMBL" id="PKI56765.1"/>
    </source>
</evidence>
<reference evidence="7 8" key="1">
    <citation type="submission" date="2017-11" db="EMBL/GenBank/DDBJ databases">
        <title>De-novo sequencing of pomegranate (Punica granatum L.) genome.</title>
        <authorList>
            <person name="Akparov Z."/>
            <person name="Amiraslanov A."/>
            <person name="Hajiyeva S."/>
            <person name="Abbasov M."/>
            <person name="Kaur K."/>
            <person name="Hamwieh A."/>
            <person name="Solovyev V."/>
            <person name="Salamov A."/>
            <person name="Braich B."/>
            <person name="Kosarev P."/>
            <person name="Mahmoud A."/>
            <person name="Hajiyev E."/>
            <person name="Babayeva S."/>
            <person name="Izzatullayeva V."/>
            <person name="Mammadov A."/>
            <person name="Mammadov A."/>
            <person name="Sharifova S."/>
            <person name="Ojaghi J."/>
            <person name="Eynullazada K."/>
            <person name="Bayramov B."/>
            <person name="Abdulazimova A."/>
            <person name="Shahmuradov I."/>
        </authorList>
    </citation>
    <scope>NUCLEOTIDE SEQUENCE [LARGE SCALE GENOMIC DNA]</scope>
    <source>
        <strain evidence="8">cv. AG2017</strain>
        <tissue evidence="7">Leaf</tissue>
    </source>
</reference>
<dbReference type="InterPro" id="IPR036879">
    <property type="entry name" value="TF_MADSbox_sf"/>
</dbReference>
<dbReference type="STRING" id="22663.A0A2I0JKF2"/>
<dbReference type="GO" id="GO:0000978">
    <property type="term" value="F:RNA polymerase II cis-regulatory region sequence-specific DNA binding"/>
    <property type="evidence" value="ECO:0007669"/>
    <property type="project" value="TreeGrafter"/>
</dbReference>
<organism evidence="7 8">
    <name type="scientific">Punica granatum</name>
    <name type="common">Pomegranate</name>
    <dbReference type="NCBI Taxonomy" id="22663"/>
    <lineage>
        <taxon>Eukaryota</taxon>
        <taxon>Viridiplantae</taxon>
        <taxon>Streptophyta</taxon>
        <taxon>Embryophyta</taxon>
        <taxon>Tracheophyta</taxon>
        <taxon>Spermatophyta</taxon>
        <taxon>Magnoliopsida</taxon>
        <taxon>eudicotyledons</taxon>
        <taxon>Gunneridae</taxon>
        <taxon>Pentapetalae</taxon>
        <taxon>rosids</taxon>
        <taxon>malvids</taxon>
        <taxon>Myrtales</taxon>
        <taxon>Lythraceae</taxon>
        <taxon>Punica</taxon>
    </lineage>
</organism>
<dbReference type="PRINTS" id="PR00404">
    <property type="entry name" value="MADSDOMAIN"/>
</dbReference>
<evidence type="ECO:0000256" key="3">
    <source>
        <dbReference type="ARBA" id="ARBA00023125"/>
    </source>
</evidence>
<dbReference type="PANTHER" id="PTHR11945:SF176">
    <property type="entry name" value="MADS-BOX TRANSCRIPTION FACTOR FAMILY PROTEIN"/>
    <property type="match status" value="1"/>
</dbReference>
<dbReference type="PANTHER" id="PTHR11945">
    <property type="entry name" value="MADS BOX PROTEIN"/>
    <property type="match status" value="1"/>
</dbReference>
<name>A0A2I0JKF2_PUNGR</name>
<comment type="subcellular location">
    <subcellularLocation>
        <location evidence="1">Nucleus</location>
    </subcellularLocation>
</comment>
<dbReference type="Gene3D" id="3.40.1810.10">
    <property type="entry name" value="Transcription factor, MADS-box"/>
    <property type="match status" value="1"/>
</dbReference>
<dbReference type="SUPFAM" id="SSF55455">
    <property type="entry name" value="SRF-like"/>
    <property type="match status" value="1"/>
</dbReference>
<dbReference type="EMBL" id="PGOL01001572">
    <property type="protein sequence ID" value="PKI56765.1"/>
    <property type="molecule type" value="Genomic_DNA"/>
</dbReference>
<keyword evidence="2" id="KW-0805">Transcription regulation</keyword>
<dbReference type="AlphaFoldDB" id="A0A2I0JKF2"/>
<keyword evidence="3" id="KW-0238">DNA-binding</keyword>
<evidence type="ECO:0000259" key="6">
    <source>
        <dbReference type="PROSITE" id="PS50066"/>
    </source>
</evidence>
<gene>
    <name evidence="7" type="ORF">CRG98_022826</name>
</gene>
<dbReference type="GO" id="GO:0005634">
    <property type="term" value="C:nucleus"/>
    <property type="evidence" value="ECO:0007669"/>
    <property type="project" value="UniProtKB-SubCell"/>
</dbReference>
<keyword evidence="5" id="KW-0539">Nucleus</keyword>
<evidence type="ECO:0000256" key="2">
    <source>
        <dbReference type="ARBA" id="ARBA00023015"/>
    </source>
</evidence>
<proteinExistence type="predicted"/>
<dbReference type="SMART" id="SM00432">
    <property type="entry name" value="MADS"/>
    <property type="match status" value="1"/>
</dbReference>
<dbReference type="GO" id="GO:0045944">
    <property type="term" value="P:positive regulation of transcription by RNA polymerase II"/>
    <property type="evidence" value="ECO:0007669"/>
    <property type="project" value="InterPro"/>
</dbReference>
<keyword evidence="8" id="KW-1185">Reference proteome</keyword>
<dbReference type="GO" id="GO:0000981">
    <property type="term" value="F:DNA-binding transcription factor activity, RNA polymerase II-specific"/>
    <property type="evidence" value="ECO:0007669"/>
    <property type="project" value="InterPro"/>
</dbReference>
<dbReference type="InterPro" id="IPR033897">
    <property type="entry name" value="SRF-like_MADS-box"/>
</dbReference>
<sequence>MGREKLSLNLVGNEKLRRLTFERRKKGVIKKAKEFSILCGVDTCVIIYGTQVISDQPDVPEIWPPNPEEVARIIQRYKNEGVNCHKKRAVVGLAEFFQNRKKKLDTDLVKVRTAVWEANIPFSHNLIAKCSEVQLLSLRTLLVRRLESAKKRLKAKEEKEATSFQARSSINIVAPGAGFDSDRRHFHHQQLRHSFYVQASAGPCCHEPNRINVNLPPFPSQHHAPSAPVPLLPISPPAVDLSHFGPAGLSSVLRQRQTDHHPVSSLDGSAPSSSCSKSNCATDHVHMPAAMAAHHFLAGHITAPAPPFIISTLRSWGSLWRCMSLNHEMPLVGRIRGKVHQFQDGKMKNDS</sequence>
<protein>
    <recommendedName>
        <fullName evidence="6">MADS-box domain-containing protein</fullName>
    </recommendedName>
</protein>
<dbReference type="Pfam" id="PF00319">
    <property type="entry name" value="SRF-TF"/>
    <property type="match status" value="1"/>
</dbReference>
<evidence type="ECO:0000256" key="5">
    <source>
        <dbReference type="ARBA" id="ARBA00023242"/>
    </source>
</evidence>
<accession>A0A2I0JKF2</accession>
<feature type="domain" description="MADS-box" evidence="6">
    <location>
        <begin position="1"/>
        <end position="50"/>
    </location>
</feature>
<dbReference type="CDD" id="cd00266">
    <property type="entry name" value="MADS_SRF_like"/>
    <property type="match status" value="1"/>
</dbReference>
<comment type="caution">
    <text evidence="7">The sequence shown here is derived from an EMBL/GenBank/DDBJ whole genome shotgun (WGS) entry which is preliminary data.</text>
</comment>
<dbReference type="InterPro" id="IPR002100">
    <property type="entry name" value="TF_MADSbox"/>
</dbReference>
<dbReference type="GO" id="GO:0046983">
    <property type="term" value="F:protein dimerization activity"/>
    <property type="evidence" value="ECO:0007669"/>
    <property type="project" value="InterPro"/>
</dbReference>
<evidence type="ECO:0000313" key="8">
    <source>
        <dbReference type="Proteomes" id="UP000233551"/>
    </source>
</evidence>